<dbReference type="CDD" id="cd01949">
    <property type="entry name" value="GGDEF"/>
    <property type="match status" value="1"/>
</dbReference>
<dbReference type="InterPro" id="IPR029787">
    <property type="entry name" value="Nucleotide_cyclase"/>
</dbReference>
<evidence type="ECO:0000313" key="5">
    <source>
        <dbReference type="EMBL" id="MCE4555435.1"/>
    </source>
</evidence>
<feature type="transmembrane region" description="Helical" evidence="3">
    <location>
        <begin position="6"/>
        <end position="25"/>
    </location>
</feature>
<dbReference type="EMBL" id="JAJTWU010000005">
    <property type="protein sequence ID" value="MCE4555435.1"/>
    <property type="molecule type" value="Genomic_DNA"/>
</dbReference>
<accession>A0ABS8Y129</accession>
<comment type="caution">
    <text evidence="5">The sequence shown here is derived from an EMBL/GenBank/DDBJ whole genome shotgun (WGS) entry which is preliminary data.</text>
</comment>
<dbReference type="NCBIfam" id="TIGR00254">
    <property type="entry name" value="GGDEF"/>
    <property type="match status" value="1"/>
</dbReference>
<feature type="transmembrane region" description="Helical" evidence="3">
    <location>
        <begin position="66"/>
        <end position="89"/>
    </location>
</feature>
<evidence type="ECO:0000256" key="3">
    <source>
        <dbReference type="SAM" id="Phobius"/>
    </source>
</evidence>
<dbReference type="InterPro" id="IPR050469">
    <property type="entry name" value="Diguanylate_Cyclase"/>
</dbReference>
<keyword evidence="3" id="KW-0812">Transmembrane</keyword>
<feature type="domain" description="GGDEF" evidence="4">
    <location>
        <begin position="244"/>
        <end position="377"/>
    </location>
</feature>
<sequence length="382" mass="41243">MISLDISTVLFLYQSSLLVGAAAFLLNRRQTGPTRGLGMVSAALGILGIGAALASLGEQARLPRHLWTLATLCSGLWGHALLAAGLACLSQGRPPRHWKLLWLWPAPFWLLAALTQFHLHNPSRAIAFHLNAAVCLALAAWVIWRGRRLEPLPSREPLALVLLATSLSFAAGAAVIRWVDAFVPWLALEFFVQILGNFSLVILVGGMTTDRAEAHLRRQACLDPLTGIGNRRWLADSVPATLKVGDTVLCLDLDHFKQINDLHGHAGGDLVLVAAANVLREGLRQGDCLARVGGEEFVLFLPELDERQALLLAERLRAAIETLAVPYRGQVVAVTASLGIARCGQAGQDWQELHHAADTALYAAKQAGRNRVQLAGAESRTT</sequence>
<evidence type="ECO:0000259" key="4">
    <source>
        <dbReference type="PROSITE" id="PS50887"/>
    </source>
</evidence>
<dbReference type="InterPro" id="IPR000160">
    <property type="entry name" value="GGDEF_dom"/>
</dbReference>
<dbReference type="PANTHER" id="PTHR45138:SF9">
    <property type="entry name" value="DIGUANYLATE CYCLASE DGCM-RELATED"/>
    <property type="match status" value="1"/>
</dbReference>
<reference evidence="5 6" key="1">
    <citation type="submission" date="2021-12" db="EMBL/GenBank/DDBJ databases">
        <title>Genome seq of P8.</title>
        <authorList>
            <person name="Seo T."/>
        </authorList>
    </citation>
    <scope>NUCLEOTIDE SEQUENCE [LARGE SCALE GENOMIC DNA]</scope>
    <source>
        <strain evidence="5 6">P8</strain>
    </source>
</reference>
<comment type="catalytic activity">
    <reaction evidence="2">
        <text>2 GTP = 3',3'-c-di-GMP + 2 diphosphate</text>
        <dbReference type="Rhea" id="RHEA:24898"/>
        <dbReference type="ChEBI" id="CHEBI:33019"/>
        <dbReference type="ChEBI" id="CHEBI:37565"/>
        <dbReference type="ChEBI" id="CHEBI:58805"/>
        <dbReference type="EC" id="2.7.7.65"/>
    </reaction>
</comment>
<dbReference type="Gene3D" id="3.30.70.270">
    <property type="match status" value="1"/>
</dbReference>
<feature type="transmembrane region" description="Helical" evidence="3">
    <location>
        <begin position="125"/>
        <end position="146"/>
    </location>
</feature>
<evidence type="ECO:0000256" key="1">
    <source>
        <dbReference type="ARBA" id="ARBA00012528"/>
    </source>
</evidence>
<name>A0ABS8Y129_9BURK</name>
<proteinExistence type="predicted"/>
<keyword evidence="6" id="KW-1185">Reference proteome</keyword>
<evidence type="ECO:0000256" key="2">
    <source>
        <dbReference type="ARBA" id="ARBA00034247"/>
    </source>
</evidence>
<dbReference type="PANTHER" id="PTHR45138">
    <property type="entry name" value="REGULATORY COMPONENTS OF SENSORY TRANSDUCTION SYSTEM"/>
    <property type="match status" value="1"/>
</dbReference>
<dbReference type="InterPro" id="IPR043128">
    <property type="entry name" value="Rev_trsase/Diguanyl_cyclase"/>
</dbReference>
<dbReference type="SUPFAM" id="SSF55073">
    <property type="entry name" value="Nucleotide cyclase"/>
    <property type="match status" value="1"/>
</dbReference>
<dbReference type="Pfam" id="PF00990">
    <property type="entry name" value="GGDEF"/>
    <property type="match status" value="1"/>
</dbReference>
<keyword evidence="3" id="KW-1133">Transmembrane helix</keyword>
<feature type="transmembrane region" description="Helical" evidence="3">
    <location>
        <begin position="185"/>
        <end position="208"/>
    </location>
</feature>
<dbReference type="PROSITE" id="PS50887">
    <property type="entry name" value="GGDEF"/>
    <property type="match status" value="1"/>
</dbReference>
<gene>
    <name evidence="5" type="ORF">LXT13_13545</name>
</gene>
<evidence type="ECO:0000313" key="6">
    <source>
        <dbReference type="Proteomes" id="UP001200741"/>
    </source>
</evidence>
<feature type="transmembrane region" description="Helical" evidence="3">
    <location>
        <begin position="158"/>
        <end position="179"/>
    </location>
</feature>
<dbReference type="SMART" id="SM00267">
    <property type="entry name" value="GGDEF"/>
    <property type="match status" value="1"/>
</dbReference>
<feature type="transmembrane region" description="Helical" evidence="3">
    <location>
        <begin position="37"/>
        <end position="54"/>
    </location>
</feature>
<dbReference type="RefSeq" id="WP_233372453.1">
    <property type="nucleotide sequence ID" value="NZ_JAJTWU010000005.1"/>
</dbReference>
<dbReference type="EC" id="2.7.7.65" evidence="1"/>
<organism evidence="5 6">
    <name type="scientific">Pelomonas cellulosilytica</name>
    <dbReference type="NCBI Taxonomy" id="2906762"/>
    <lineage>
        <taxon>Bacteria</taxon>
        <taxon>Pseudomonadati</taxon>
        <taxon>Pseudomonadota</taxon>
        <taxon>Betaproteobacteria</taxon>
        <taxon>Burkholderiales</taxon>
        <taxon>Sphaerotilaceae</taxon>
        <taxon>Roseateles</taxon>
    </lineage>
</organism>
<keyword evidence="3" id="KW-0472">Membrane</keyword>
<protein>
    <recommendedName>
        <fullName evidence="1">diguanylate cyclase</fullName>
        <ecNumber evidence="1">2.7.7.65</ecNumber>
    </recommendedName>
</protein>
<feature type="transmembrane region" description="Helical" evidence="3">
    <location>
        <begin position="101"/>
        <end position="119"/>
    </location>
</feature>
<dbReference type="Proteomes" id="UP001200741">
    <property type="component" value="Unassembled WGS sequence"/>
</dbReference>